<evidence type="ECO:0000256" key="1">
    <source>
        <dbReference type="SAM" id="MobiDB-lite"/>
    </source>
</evidence>
<protein>
    <recommendedName>
        <fullName evidence="3">rRNA biogenesis protein rrp5</fullName>
    </recommendedName>
</protein>
<feature type="region of interest" description="Disordered" evidence="1">
    <location>
        <begin position="34"/>
        <end position="53"/>
    </location>
</feature>
<comment type="caution">
    <text evidence="2">The sequence shown here is derived from an EMBL/GenBank/DDBJ whole genome shotgun (WGS) entry which is preliminary data.</text>
</comment>
<dbReference type="EMBL" id="VSSQ01003625">
    <property type="protein sequence ID" value="MPM21609.1"/>
    <property type="molecule type" value="Genomic_DNA"/>
</dbReference>
<reference evidence="2" key="1">
    <citation type="submission" date="2019-08" db="EMBL/GenBank/DDBJ databases">
        <authorList>
            <person name="Kucharzyk K."/>
            <person name="Murdoch R.W."/>
            <person name="Higgins S."/>
            <person name="Loffler F."/>
        </authorList>
    </citation>
    <scope>NUCLEOTIDE SEQUENCE</scope>
</reference>
<evidence type="ECO:0000313" key="2">
    <source>
        <dbReference type="EMBL" id="MPM21609.1"/>
    </source>
</evidence>
<name>A0A644XZS5_9ZZZZ</name>
<organism evidence="2">
    <name type="scientific">bioreactor metagenome</name>
    <dbReference type="NCBI Taxonomy" id="1076179"/>
    <lineage>
        <taxon>unclassified sequences</taxon>
        <taxon>metagenomes</taxon>
        <taxon>ecological metagenomes</taxon>
    </lineage>
</organism>
<accession>A0A644XZS5</accession>
<dbReference type="AlphaFoldDB" id="A0A644XZS5"/>
<sequence>MTPDKMQQLGDDLARLAASISEIAGELKSVSLVGHGSGEESVERRSQPEVPDLEKPKHLTLEEVRGILADRASNGQREAVQALIQKRGAKKLSDIDAAAYQSLIEEASALS</sequence>
<gene>
    <name evidence="2" type="ORF">SDC9_68053</name>
</gene>
<evidence type="ECO:0008006" key="3">
    <source>
        <dbReference type="Google" id="ProtNLM"/>
    </source>
</evidence>
<proteinExistence type="predicted"/>
<feature type="compositionally biased region" description="Basic and acidic residues" evidence="1">
    <location>
        <begin position="37"/>
        <end position="53"/>
    </location>
</feature>